<proteinExistence type="predicted"/>
<sequence>MIRSLTNKSVTYYSVALLQFALQGHYVQSAPSHQHVYLNEALRD</sequence>
<evidence type="ECO:0000313" key="1">
    <source>
        <dbReference type="EMBL" id="VFK62381.1"/>
    </source>
</evidence>
<reference evidence="2" key="1">
    <citation type="submission" date="2019-02" db="EMBL/GenBank/DDBJ databases">
        <authorList>
            <person name="Gruber-Vodicka R. H."/>
            <person name="Seah K. B. B."/>
        </authorList>
    </citation>
    <scope>NUCLEOTIDE SEQUENCE</scope>
    <source>
        <strain evidence="2">BECK_BY2</strain>
        <strain evidence="1">BECK_BY3</strain>
    </source>
</reference>
<organism evidence="2">
    <name type="scientific">Candidatus Kentrum sp. TUN</name>
    <dbReference type="NCBI Taxonomy" id="2126343"/>
    <lineage>
        <taxon>Bacteria</taxon>
        <taxon>Pseudomonadati</taxon>
        <taxon>Pseudomonadota</taxon>
        <taxon>Gammaproteobacteria</taxon>
        <taxon>Candidatus Kentrum</taxon>
    </lineage>
</organism>
<name>A0A451B0D8_9GAMM</name>
<accession>A0A451B0D8</accession>
<evidence type="ECO:0000313" key="2">
    <source>
        <dbReference type="EMBL" id="VFK71738.1"/>
    </source>
</evidence>
<protein>
    <submittedName>
        <fullName evidence="2">Uncharacterized protein</fullName>
    </submittedName>
</protein>
<dbReference type="EMBL" id="CAADFV010000290">
    <property type="protein sequence ID" value="VFK71738.1"/>
    <property type="molecule type" value="Genomic_DNA"/>
</dbReference>
<dbReference type="EMBL" id="CAADFY010000302">
    <property type="protein sequence ID" value="VFK62381.1"/>
    <property type="molecule type" value="Genomic_DNA"/>
</dbReference>
<dbReference type="AlphaFoldDB" id="A0A451B0D8"/>
<gene>
    <name evidence="2" type="ORF">BECKTUN1418E_GA0071001_12902</name>
    <name evidence="1" type="ORF">BECKTUN1418F_GA0071002_13021</name>
</gene>